<evidence type="ECO:0000313" key="2">
    <source>
        <dbReference type="EMBL" id="ETI67456.1"/>
    </source>
</evidence>
<evidence type="ECO:0000256" key="1">
    <source>
        <dbReference type="SAM" id="Phobius"/>
    </source>
</evidence>
<keyword evidence="3" id="KW-1185">Reference proteome</keyword>
<keyword evidence="1" id="KW-0812">Transmembrane</keyword>
<feature type="transmembrane region" description="Helical" evidence="1">
    <location>
        <begin position="39"/>
        <end position="57"/>
    </location>
</feature>
<name>A0AB94IK63_9BACI</name>
<dbReference type="Proteomes" id="UP000018877">
    <property type="component" value="Unassembled WGS sequence"/>
</dbReference>
<keyword evidence="1" id="KW-0472">Membrane</keyword>
<evidence type="ECO:0000313" key="3">
    <source>
        <dbReference type="Proteomes" id="UP000018877"/>
    </source>
</evidence>
<gene>
    <name evidence="2" type="ORF">BAVI_17577</name>
</gene>
<comment type="caution">
    <text evidence="2">The sequence shown here is derived from an EMBL/GenBank/DDBJ whole genome shotgun (WGS) entry which is preliminary data.</text>
</comment>
<accession>A0AB94IK63</accession>
<dbReference type="EMBL" id="ALAN01000095">
    <property type="protein sequence ID" value="ETI67456.1"/>
    <property type="molecule type" value="Genomic_DNA"/>
</dbReference>
<sequence length="307" mass="33898">MRTWRVGTFSMGASLLFLGLFLFLSKFLGLDLVQVMAAWWPLLLVVLGIEILIYLFLSRQEKPMLKYDFLSIFFVGVLGTAGIVFAIVSTTGIMGKVEDVMAREERSFELPAFAYKTDDSIKRVVIRTVGYDMTIEATEEKEVSMFGTYRVQTAKKTKLLKSADDIIAAKQKGDTLYLNVKALPNEIGPFYSQGIVAATILVPKGVKLEVIGNDNSLTLKPRMLENDWSIESTSSIAVDVASGSNLKVAAVGVQEVRGKDGDWKVTEKASSEDQDQSRAKNALYQSGEGKYRINIADAYSVSLNTIE</sequence>
<proteinExistence type="predicted"/>
<reference evidence="2 3" key="1">
    <citation type="journal article" date="2014" name="Environ. Microbiol.">
        <title>The nitrate-ammonifying and nosZ-carrying bacterium Bacillus vireti is a potent source and sink for nitric and nitrous oxide under high nitrate conditions.</title>
        <authorList>
            <person name="Mania D."/>
            <person name="Heylen K."/>
            <person name="van Spanning R.J."/>
            <person name="Frostegard A."/>
        </authorList>
    </citation>
    <scope>NUCLEOTIDE SEQUENCE [LARGE SCALE GENOMIC DNA]</scope>
    <source>
        <strain evidence="2 3">LMG 21834</strain>
    </source>
</reference>
<keyword evidence="2" id="KW-0449">Lipoprotein</keyword>
<protein>
    <submittedName>
        <fullName evidence="2">Lipoprotein</fullName>
    </submittedName>
</protein>
<organism evidence="2 3">
    <name type="scientific">Neobacillus vireti LMG 21834</name>
    <dbReference type="NCBI Taxonomy" id="1131730"/>
    <lineage>
        <taxon>Bacteria</taxon>
        <taxon>Bacillati</taxon>
        <taxon>Bacillota</taxon>
        <taxon>Bacilli</taxon>
        <taxon>Bacillales</taxon>
        <taxon>Bacillaceae</taxon>
        <taxon>Neobacillus</taxon>
    </lineage>
</organism>
<dbReference type="RefSeq" id="WP_024029693.1">
    <property type="nucleotide sequence ID" value="NZ_ALAN01000095.1"/>
</dbReference>
<keyword evidence="1" id="KW-1133">Transmembrane helix</keyword>
<dbReference type="AlphaFoldDB" id="A0AB94IK63"/>
<feature type="transmembrane region" description="Helical" evidence="1">
    <location>
        <begin position="69"/>
        <end position="88"/>
    </location>
</feature>